<feature type="binding site" evidence="9">
    <location>
        <position position="120"/>
    </location>
    <ligand>
        <name>L-citrulline</name>
        <dbReference type="ChEBI" id="CHEBI:57743"/>
    </ligand>
</feature>
<dbReference type="InterPro" id="IPR024074">
    <property type="entry name" value="AS_cat/multimer_dom_body"/>
</dbReference>
<evidence type="ECO:0000256" key="9">
    <source>
        <dbReference type="HAMAP-Rule" id="MF_00005"/>
    </source>
</evidence>
<dbReference type="FunFam" id="3.40.50.620:FF:000019">
    <property type="entry name" value="Argininosuccinate synthase"/>
    <property type="match status" value="1"/>
</dbReference>
<dbReference type="GO" id="GO:0006526">
    <property type="term" value="P:L-arginine biosynthetic process"/>
    <property type="evidence" value="ECO:0007669"/>
    <property type="project" value="UniProtKB-UniRule"/>
</dbReference>
<dbReference type="EMBL" id="DSFE01000005">
    <property type="protein sequence ID" value="HEU97259.1"/>
    <property type="molecule type" value="Genomic_DNA"/>
</dbReference>
<gene>
    <name evidence="9" type="primary">argG</name>
    <name evidence="12" type="ORF">ENO36_00180</name>
</gene>
<keyword evidence="6 9" id="KW-0028">Amino-acid biosynthesis</keyword>
<dbReference type="InterPro" id="IPR048267">
    <property type="entry name" value="Arginosuc_syn_N"/>
</dbReference>
<dbReference type="AlphaFoldDB" id="A0A7C2YCX3"/>
<dbReference type="PANTHER" id="PTHR11587:SF2">
    <property type="entry name" value="ARGININOSUCCINATE SYNTHASE"/>
    <property type="match status" value="1"/>
</dbReference>
<dbReference type="InterPro" id="IPR018223">
    <property type="entry name" value="Arginosuc_synth_CS"/>
</dbReference>
<dbReference type="CDD" id="cd01999">
    <property type="entry name" value="ASS"/>
    <property type="match status" value="1"/>
</dbReference>
<evidence type="ECO:0000256" key="3">
    <source>
        <dbReference type="ARBA" id="ARBA00012286"/>
    </source>
</evidence>
<dbReference type="Pfam" id="PF20979">
    <property type="entry name" value="Arginosuc_syn_C"/>
    <property type="match status" value="1"/>
</dbReference>
<keyword evidence="4 9" id="KW-0055">Arginine biosynthesis</keyword>
<feature type="binding site" evidence="9">
    <location>
        <position position="120"/>
    </location>
    <ligand>
        <name>L-aspartate</name>
        <dbReference type="ChEBI" id="CHEBI:29991"/>
    </ligand>
</feature>
<name>A0A7C2YCX3_9CREN</name>
<sequence>MKVVLSYSGGLDTSTILVLLKKKYNADVITVTVDVGQEDDMKNVEERAYELGASKHYTIDAKKNFVQEYIFKAIKANALYEGKYPLGTALARPLIAKKVAEIAMEENADAVAHGCTSKGNDQVRFDTTLRAYLKPNVKILAPVRELRLTRNTDMKILSDYGYEIPESHKKFSIDENLWTRSIEGGELDDPVREPDESAFAWTLSPEEAPDIPAYVSVEFEDGLPVEVNGEKKDPVEMIKYLNSLLGSHGFGRIDLIESRVVGLKSREVYEAPAALALIEAHQDLERMVLTPRELRFKRTIDEMWSDLVYQGLWIDPLRTHIEKAIDSMSKFTSGVVKLKVFKGNLSVIGRNSPFSLYSRETIDYNTGWYSSDEEARGFITIHSMYALTSSKIRKAL</sequence>
<evidence type="ECO:0000256" key="2">
    <source>
        <dbReference type="ARBA" id="ARBA00011881"/>
    </source>
</evidence>
<dbReference type="GO" id="GO:0000050">
    <property type="term" value="P:urea cycle"/>
    <property type="evidence" value="ECO:0007669"/>
    <property type="project" value="TreeGrafter"/>
</dbReference>
<feature type="binding site" evidence="9">
    <location>
        <position position="116"/>
    </location>
    <ligand>
        <name>L-aspartate</name>
        <dbReference type="ChEBI" id="CHEBI:29991"/>
    </ligand>
</feature>
<dbReference type="NCBIfam" id="TIGR00032">
    <property type="entry name" value="argG"/>
    <property type="match status" value="1"/>
</dbReference>
<dbReference type="PROSITE" id="PS00565">
    <property type="entry name" value="ARGININOSUCCIN_SYN_2"/>
    <property type="match status" value="1"/>
</dbReference>
<dbReference type="Gene3D" id="3.90.1260.10">
    <property type="entry name" value="Argininosuccinate synthetase, chain A, domain 2"/>
    <property type="match status" value="1"/>
</dbReference>
<comment type="pathway">
    <text evidence="1 9">Amino-acid biosynthesis; L-arginine biosynthesis; L-arginine from L-ornithine and carbamoyl phosphate: step 2/3.</text>
</comment>
<keyword evidence="5 9" id="KW-0436">Ligase</keyword>
<dbReference type="InterPro" id="IPR014729">
    <property type="entry name" value="Rossmann-like_a/b/a_fold"/>
</dbReference>
<dbReference type="NCBIfam" id="NF001770">
    <property type="entry name" value="PRK00509.1"/>
    <property type="match status" value="1"/>
</dbReference>
<evidence type="ECO:0000259" key="11">
    <source>
        <dbReference type="Pfam" id="PF20979"/>
    </source>
</evidence>
<keyword evidence="7 9" id="KW-0547">Nucleotide-binding</keyword>
<feature type="binding site" evidence="9">
    <location>
        <position position="114"/>
    </location>
    <ligand>
        <name>ATP</name>
        <dbReference type="ChEBI" id="CHEBI:30616"/>
    </ligand>
</feature>
<feature type="binding site" evidence="9">
    <location>
        <position position="172"/>
    </location>
    <ligand>
        <name>L-citrulline</name>
        <dbReference type="ChEBI" id="CHEBI:57743"/>
    </ligand>
</feature>
<keyword evidence="8 9" id="KW-0067">ATP-binding</keyword>
<dbReference type="InterPro" id="IPR001518">
    <property type="entry name" value="Arginosuc_synth"/>
</dbReference>
<dbReference type="PROSITE" id="PS00564">
    <property type="entry name" value="ARGININOSUCCIN_SYN_1"/>
    <property type="match status" value="1"/>
</dbReference>
<dbReference type="SUPFAM" id="SSF69864">
    <property type="entry name" value="Argininosuccinate synthetase, C-terminal domain"/>
    <property type="match status" value="1"/>
</dbReference>
<dbReference type="PANTHER" id="PTHR11587">
    <property type="entry name" value="ARGININOSUCCINATE SYNTHASE"/>
    <property type="match status" value="1"/>
</dbReference>
<dbReference type="Pfam" id="PF00764">
    <property type="entry name" value="Arginosuc_synth"/>
    <property type="match status" value="1"/>
</dbReference>
<dbReference type="GO" id="GO:0004055">
    <property type="term" value="F:argininosuccinate synthase activity"/>
    <property type="evidence" value="ECO:0007669"/>
    <property type="project" value="UniProtKB-UniRule"/>
</dbReference>
<dbReference type="HAMAP" id="MF_00005">
    <property type="entry name" value="Arg_succ_synth_type1"/>
    <property type="match status" value="1"/>
</dbReference>
<protein>
    <recommendedName>
        <fullName evidence="3 9">Argininosuccinate synthase</fullName>
        <ecNumber evidence="3 9">6.3.4.5</ecNumber>
    </recommendedName>
    <alternativeName>
        <fullName evidence="9">Citrulline--aspartate ligase</fullName>
    </alternativeName>
</protein>
<feature type="binding site" evidence="9">
    <location>
        <begin position="6"/>
        <end position="14"/>
    </location>
    <ligand>
        <name>ATP</name>
        <dbReference type="ChEBI" id="CHEBI:30616"/>
    </ligand>
</feature>
<evidence type="ECO:0000259" key="10">
    <source>
        <dbReference type="Pfam" id="PF00764"/>
    </source>
</evidence>
<dbReference type="FunFam" id="3.90.1260.10:FF:000007">
    <property type="entry name" value="Argininosuccinate synthase"/>
    <property type="match status" value="1"/>
</dbReference>
<evidence type="ECO:0000313" key="12">
    <source>
        <dbReference type="EMBL" id="HEU97259.1"/>
    </source>
</evidence>
<feature type="binding site" evidence="9">
    <location>
        <position position="269"/>
    </location>
    <ligand>
        <name>L-citrulline</name>
        <dbReference type="ChEBI" id="CHEBI:57743"/>
    </ligand>
</feature>
<dbReference type="Gene3D" id="3.40.50.620">
    <property type="entry name" value="HUPs"/>
    <property type="match status" value="1"/>
</dbReference>
<evidence type="ECO:0000256" key="8">
    <source>
        <dbReference type="ARBA" id="ARBA00022840"/>
    </source>
</evidence>
<comment type="catalytic activity">
    <reaction evidence="9">
        <text>L-citrulline + L-aspartate + ATP = 2-(N(omega)-L-arginino)succinate + AMP + diphosphate + H(+)</text>
        <dbReference type="Rhea" id="RHEA:10932"/>
        <dbReference type="ChEBI" id="CHEBI:15378"/>
        <dbReference type="ChEBI" id="CHEBI:29991"/>
        <dbReference type="ChEBI" id="CHEBI:30616"/>
        <dbReference type="ChEBI" id="CHEBI:33019"/>
        <dbReference type="ChEBI" id="CHEBI:57472"/>
        <dbReference type="ChEBI" id="CHEBI:57743"/>
        <dbReference type="ChEBI" id="CHEBI:456215"/>
        <dbReference type="EC" id="6.3.4.5"/>
    </reaction>
</comment>
<feature type="domain" description="Arginosuccinate synthase-like N-terminal" evidence="10">
    <location>
        <begin position="2"/>
        <end position="156"/>
    </location>
</feature>
<dbReference type="Proteomes" id="UP000885664">
    <property type="component" value="Unassembled WGS sequence"/>
</dbReference>
<dbReference type="GO" id="GO:0000053">
    <property type="term" value="P:argininosuccinate metabolic process"/>
    <property type="evidence" value="ECO:0007669"/>
    <property type="project" value="TreeGrafter"/>
</dbReference>
<dbReference type="InterPro" id="IPR023434">
    <property type="entry name" value="Arginosuc_synth_type_1_subfam"/>
</dbReference>
<proteinExistence type="inferred from homology"/>
<feature type="binding site" evidence="9">
    <location>
        <position position="84"/>
    </location>
    <ligand>
        <name>L-citrulline</name>
        <dbReference type="ChEBI" id="CHEBI:57743"/>
    </ligand>
</feature>
<comment type="similarity">
    <text evidence="9">Belongs to the argininosuccinate synthase family. Type 1 subfamily.</text>
</comment>
<dbReference type="UniPathway" id="UPA00068">
    <property type="reaction ID" value="UER00113"/>
</dbReference>
<evidence type="ECO:0000256" key="4">
    <source>
        <dbReference type="ARBA" id="ARBA00022571"/>
    </source>
</evidence>
<comment type="subunit">
    <text evidence="2 9">Homotetramer.</text>
</comment>
<dbReference type="GO" id="GO:0005524">
    <property type="term" value="F:ATP binding"/>
    <property type="evidence" value="ECO:0007669"/>
    <property type="project" value="UniProtKB-UniRule"/>
</dbReference>
<feature type="binding site" evidence="9">
    <location>
        <position position="121"/>
    </location>
    <ligand>
        <name>L-aspartate</name>
        <dbReference type="ChEBI" id="CHEBI:29991"/>
    </ligand>
</feature>
<evidence type="ECO:0000256" key="7">
    <source>
        <dbReference type="ARBA" id="ARBA00022741"/>
    </source>
</evidence>
<organism evidence="12">
    <name type="scientific">Fervidicoccus fontis</name>
    <dbReference type="NCBI Taxonomy" id="683846"/>
    <lineage>
        <taxon>Archaea</taxon>
        <taxon>Thermoproteota</taxon>
        <taxon>Thermoprotei</taxon>
        <taxon>Fervidicoccales</taxon>
        <taxon>Fervidicoccaceae</taxon>
        <taxon>Fervidicoccus</taxon>
    </lineage>
</organism>
<evidence type="ECO:0000256" key="5">
    <source>
        <dbReference type="ARBA" id="ARBA00022598"/>
    </source>
</evidence>
<evidence type="ECO:0000256" key="6">
    <source>
        <dbReference type="ARBA" id="ARBA00022605"/>
    </source>
</evidence>
<feature type="domain" description="Arginosuccinate synthase C-terminal" evidence="11">
    <location>
        <begin position="171"/>
        <end position="385"/>
    </location>
</feature>
<comment type="subcellular location">
    <subcellularLocation>
        <location evidence="9">Cytoplasm</location>
    </subcellularLocation>
</comment>
<reference evidence="12" key="1">
    <citation type="journal article" date="2020" name="mSystems">
        <title>Genome- and Community-Level Interaction Insights into Carbon Utilization and Element Cycling Functions of Hydrothermarchaeota in Hydrothermal Sediment.</title>
        <authorList>
            <person name="Zhou Z."/>
            <person name="Liu Y."/>
            <person name="Xu W."/>
            <person name="Pan J."/>
            <person name="Luo Z.H."/>
            <person name="Li M."/>
        </authorList>
    </citation>
    <scope>NUCLEOTIDE SEQUENCE [LARGE SCALE GENOMIC DNA]</scope>
    <source>
        <strain evidence="12">SpSt-1259</strain>
    </source>
</reference>
<dbReference type="SUPFAM" id="SSF52402">
    <property type="entry name" value="Adenine nucleotide alpha hydrolases-like"/>
    <property type="match status" value="1"/>
</dbReference>
<keyword evidence="9" id="KW-0963">Cytoplasm</keyword>
<feature type="binding site" evidence="9">
    <location>
        <position position="257"/>
    </location>
    <ligand>
        <name>L-citrulline</name>
        <dbReference type="ChEBI" id="CHEBI:57743"/>
    </ligand>
</feature>
<dbReference type="EC" id="6.3.4.5" evidence="3 9"/>
<comment type="caution">
    <text evidence="9">Lacks conserved residue(s) required for the propagation of feature annotation.</text>
</comment>
<evidence type="ECO:0000256" key="1">
    <source>
        <dbReference type="ARBA" id="ARBA00004967"/>
    </source>
</evidence>
<feature type="binding site" evidence="9">
    <location>
        <position position="181"/>
    </location>
    <ligand>
        <name>L-citrulline</name>
        <dbReference type="ChEBI" id="CHEBI:57743"/>
    </ligand>
</feature>
<comment type="caution">
    <text evidence="12">The sequence shown here is derived from an EMBL/GenBank/DDBJ whole genome shotgun (WGS) entry which is preliminary data.</text>
</comment>
<feature type="binding site" evidence="9">
    <location>
        <position position="124"/>
    </location>
    <ligand>
        <name>L-citrulline</name>
        <dbReference type="ChEBI" id="CHEBI:57743"/>
    </ligand>
</feature>
<accession>A0A7C2YCX3</accession>
<dbReference type="InterPro" id="IPR048268">
    <property type="entry name" value="Arginosuc_syn_C"/>
</dbReference>
<dbReference type="GO" id="GO:0005737">
    <property type="term" value="C:cytoplasm"/>
    <property type="evidence" value="ECO:0007669"/>
    <property type="project" value="UniProtKB-SubCell"/>
</dbReference>